<accession>B7SV91</accession>
<keyword evidence="3" id="KW-1185">Reference proteome</keyword>
<reference evidence="1 3" key="1">
    <citation type="journal article" date="2008" name="J. Virol. Methods">
        <title>Sequencing of the large dsDNA genome of Oryctes rhinoceros nudivirus using multiple displacement amplification of nanogram amounts of virus DNA.</title>
        <authorList>
            <person name="Wang Y."/>
            <person name="Kleespies R.G."/>
            <person name="Ramle M.B."/>
            <person name="Jehle J.A."/>
        </authorList>
    </citation>
    <scope>NUCLEOTIDE SEQUENCE [LARGE SCALE GENOMIC DNA]</scope>
    <source>
        <strain evidence="3">Isolate Oryctes rhinoceros/Malaysia/Ma07/2007</strain>
        <strain evidence="1">Ma07</strain>
    </source>
</reference>
<dbReference type="EMBL" id="EU747721">
    <property type="protein sequence ID" value="ACH96200.1"/>
    <property type="molecule type" value="Genomic_DNA"/>
</dbReference>
<sequence>MNVRVYAHLYTRVLTGGDLLVPRYTPVLCAYPCTPPLDNVTDKCRYILKR</sequence>
<name>B7SV91_9VIRU</name>
<gene>
    <name evidence="2" type="ORF">SI_OrNV_gp070</name>
</gene>
<accession>A0A6B9QQU5</accession>
<evidence type="ECO:0000313" key="3">
    <source>
        <dbReference type="Proteomes" id="UP000011785"/>
    </source>
</evidence>
<evidence type="ECO:0000313" key="2">
    <source>
        <dbReference type="EMBL" id="QHG11305.1"/>
    </source>
</evidence>
<proteinExistence type="predicted"/>
<evidence type="ECO:0000313" key="1">
    <source>
        <dbReference type="EMBL" id="ACH96200.1"/>
    </source>
</evidence>
<dbReference type="RefSeq" id="YP_002321381.1">
    <property type="nucleotide sequence ID" value="NC_011588.1"/>
</dbReference>
<reference evidence="2" key="2">
    <citation type="journal article" date="2020" name="J. ISSAAS">
        <title>Complete genome sequence of Oryctes rhinoceros Nudivirus isolated from Coconut Rhinoceros Beetle in the Solomon Islands.</title>
        <authorList>
            <person name="Etebari K."/>
            <person name="Filipovic I."/>
            <person name="Rasic G."/>
            <person name="Devine G.J."/>
            <person name="Tsatsia H."/>
            <person name="Furlong M.J."/>
        </authorList>
    </citation>
    <scope>NUCLEOTIDE SEQUENCE</scope>
    <source>
        <strain evidence="2">Solomon Islands</strain>
    </source>
</reference>
<dbReference type="Proteomes" id="UP000011785">
    <property type="component" value="Segment"/>
</dbReference>
<protein>
    <submittedName>
        <fullName evidence="1">Uncharacterized protein</fullName>
    </submittedName>
</protein>
<dbReference type="KEGG" id="vg:7047250"/>
<organism evidence="3">
    <name type="scientific">Oryctes rhinoceros nudivirus</name>
    <dbReference type="NCBI Taxonomy" id="92521"/>
    <lineage>
        <taxon>Viruses</taxon>
        <taxon>Viruses incertae sedis</taxon>
        <taxon>Naldaviricetes</taxon>
        <taxon>Lefavirales</taxon>
        <taxon>Nudiviridae</taxon>
        <taxon>Alphanudivirus</taxon>
        <taxon>Alphanudivirus oryrhinocerotis</taxon>
    </lineage>
</organism>
<dbReference type="EMBL" id="MN623374">
    <property type="protein sequence ID" value="QHG11305.1"/>
    <property type="molecule type" value="Genomic_DNA"/>
</dbReference>